<reference evidence="2" key="1">
    <citation type="submission" date="2016-11" db="UniProtKB">
        <authorList>
            <consortium name="WormBaseParasite"/>
        </authorList>
    </citation>
    <scope>IDENTIFICATION</scope>
    <source>
        <strain evidence="2">KR3021</strain>
    </source>
</reference>
<sequence>MKKPSTLEGLSVEQMRSDNVFGENDDFRSYLHRMVVPLTVPDDLLKNYHNKKNVTCTAVLTQDGKVHLSPGKTCTAPFEFPQINYSINTKNYKYCYGAVIQKAEPDNSAIVKANTTNNTFICWKKTKNPSSQLNQSLLLNQDQLKKMMEFNCSNHY</sequence>
<name>A0AC35UFQ3_9BILA</name>
<evidence type="ECO:0000313" key="1">
    <source>
        <dbReference type="Proteomes" id="UP000095286"/>
    </source>
</evidence>
<evidence type="ECO:0000313" key="2">
    <source>
        <dbReference type="WBParaSite" id="RSKR_0001089800.1"/>
    </source>
</evidence>
<organism evidence="1 2">
    <name type="scientific">Rhabditophanes sp. KR3021</name>
    <dbReference type="NCBI Taxonomy" id="114890"/>
    <lineage>
        <taxon>Eukaryota</taxon>
        <taxon>Metazoa</taxon>
        <taxon>Ecdysozoa</taxon>
        <taxon>Nematoda</taxon>
        <taxon>Chromadorea</taxon>
        <taxon>Rhabditida</taxon>
        <taxon>Tylenchina</taxon>
        <taxon>Panagrolaimomorpha</taxon>
        <taxon>Strongyloidoidea</taxon>
        <taxon>Alloionematidae</taxon>
        <taxon>Rhabditophanes</taxon>
    </lineage>
</organism>
<protein>
    <submittedName>
        <fullName evidence="2">Secreted protein</fullName>
    </submittedName>
</protein>
<accession>A0AC35UFQ3</accession>
<dbReference type="WBParaSite" id="RSKR_0001089800.1">
    <property type="protein sequence ID" value="RSKR_0001089800.1"/>
    <property type="gene ID" value="RSKR_0001089800"/>
</dbReference>
<proteinExistence type="predicted"/>
<dbReference type="Proteomes" id="UP000095286">
    <property type="component" value="Unplaced"/>
</dbReference>